<reference evidence="2" key="1">
    <citation type="submission" date="2021-03" db="EMBL/GenBank/DDBJ databases">
        <title>Draft genome sequence of rust myrtle Austropuccinia psidii MF-1, a brazilian biotype.</title>
        <authorList>
            <person name="Quecine M.C."/>
            <person name="Pachon D.M.R."/>
            <person name="Bonatelli M.L."/>
            <person name="Correr F.H."/>
            <person name="Franceschini L.M."/>
            <person name="Leite T.F."/>
            <person name="Margarido G.R.A."/>
            <person name="Almeida C.A."/>
            <person name="Ferrarezi J.A."/>
            <person name="Labate C.A."/>
        </authorList>
    </citation>
    <scope>NUCLEOTIDE SEQUENCE</scope>
    <source>
        <strain evidence="2">MF-1</strain>
    </source>
</reference>
<feature type="compositionally biased region" description="Polar residues" evidence="1">
    <location>
        <begin position="35"/>
        <end position="44"/>
    </location>
</feature>
<protein>
    <submittedName>
        <fullName evidence="2">Uncharacterized protein</fullName>
    </submittedName>
</protein>
<proteinExistence type="predicted"/>
<organism evidence="2 3">
    <name type="scientific">Austropuccinia psidii MF-1</name>
    <dbReference type="NCBI Taxonomy" id="1389203"/>
    <lineage>
        <taxon>Eukaryota</taxon>
        <taxon>Fungi</taxon>
        <taxon>Dikarya</taxon>
        <taxon>Basidiomycota</taxon>
        <taxon>Pucciniomycotina</taxon>
        <taxon>Pucciniomycetes</taxon>
        <taxon>Pucciniales</taxon>
        <taxon>Sphaerophragmiaceae</taxon>
        <taxon>Austropuccinia</taxon>
    </lineage>
</organism>
<comment type="caution">
    <text evidence="2">The sequence shown here is derived from an EMBL/GenBank/DDBJ whole genome shotgun (WGS) entry which is preliminary data.</text>
</comment>
<evidence type="ECO:0000313" key="2">
    <source>
        <dbReference type="EMBL" id="MBW0573644.1"/>
    </source>
</evidence>
<gene>
    <name evidence="2" type="ORF">O181_113359</name>
</gene>
<accession>A0A9Q3K3F8</accession>
<evidence type="ECO:0000256" key="1">
    <source>
        <dbReference type="SAM" id="MobiDB-lite"/>
    </source>
</evidence>
<feature type="region of interest" description="Disordered" evidence="1">
    <location>
        <begin position="32"/>
        <end position="55"/>
    </location>
</feature>
<evidence type="ECO:0000313" key="3">
    <source>
        <dbReference type="Proteomes" id="UP000765509"/>
    </source>
</evidence>
<sequence>MHPITLQISSLHNTNKKDELFLNLEDHSMGRTISPAANDSPLSKNDSSLNNRSNHSRRRFQIAQKLLTQILDHASRSRGELSTVPVKLKLNTLNKLSLTSTNETPNPSIVFNSKNYKALFIYHLHPFNNPSPTFTLLNQLIISLYKLAQNCPHVKSNSVYARKTTMNPEILEADNE</sequence>
<keyword evidence="3" id="KW-1185">Reference proteome</keyword>
<name>A0A9Q3K3F8_9BASI</name>
<dbReference type="AlphaFoldDB" id="A0A9Q3K3F8"/>
<dbReference type="Proteomes" id="UP000765509">
    <property type="component" value="Unassembled WGS sequence"/>
</dbReference>
<dbReference type="EMBL" id="AVOT02092524">
    <property type="protein sequence ID" value="MBW0573644.1"/>
    <property type="molecule type" value="Genomic_DNA"/>
</dbReference>